<comment type="caution">
    <text evidence="1">The sequence shown here is derived from an EMBL/GenBank/DDBJ whole genome shotgun (WGS) entry which is preliminary data.</text>
</comment>
<evidence type="ECO:0000313" key="2">
    <source>
        <dbReference type="Proteomes" id="UP000789901"/>
    </source>
</evidence>
<accession>A0ABM8W2F5</accession>
<dbReference type="Proteomes" id="UP000789901">
    <property type="component" value="Unassembled WGS sequence"/>
</dbReference>
<proteinExistence type="predicted"/>
<name>A0ABM8W2F5_GIGMA</name>
<evidence type="ECO:0000313" key="1">
    <source>
        <dbReference type="EMBL" id="CAG8507650.1"/>
    </source>
</evidence>
<dbReference type="EMBL" id="CAJVQB010000795">
    <property type="protein sequence ID" value="CAG8507650.1"/>
    <property type="molecule type" value="Genomic_DNA"/>
</dbReference>
<protein>
    <submittedName>
        <fullName evidence="1">28769_t:CDS:1</fullName>
    </submittedName>
</protein>
<sequence>MSMRTKHFLNHCLFINKQIILWHIKHILNALYRLSSYISEIISEYRRLLTINVGVAHHCVYQNLDFLCSPKTIELPKAYRELEFLIDQNKKNTRPNLFISSPTKDHKIK</sequence>
<organism evidence="1 2">
    <name type="scientific">Gigaspora margarita</name>
    <dbReference type="NCBI Taxonomy" id="4874"/>
    <lineage>
        <taxon>Eukaryota</taxon>
        <taxon>Fungi</taxon>
        <taxon>Fungi incertae sedis</taxon>
        <taxon>Mucoromycota</taxon>
        <taxon>Glomeromycotina</taxon>
        <taxon>Glomeromycetes</taxon>
        <taxon>Diversisporales</taxon>
        <taxon>Gigasporaceae</taxon>
        <taxon>Gigaspora</taxon>
    </lineage>
</organism>
<keyword evidence="2" id="KW-1185">Reference proteome</keyword>
<reference evidence="1 2" key="1">
    <citation type="submission" date="2021-06" db="EMBL/GenBank/DDBJ databases">
        <authorList>
            <person name="Kallberg Y."/>
            <person name="Tangrot J."/>
            <person name="Rosling A."/>
        </authorList>
    </citation>
    <scope>NUCLEOTIDE SEQUENCE [LARGE SCALE GENOMIC DNA]</scope>
    <source>
        <strain evidence="1 2">120-4 pot B 10/14</strain>
    </source>
</reference>
<gene>
    <name evidence="1" type="ORF">GMARGA_LOCUS2518</name>
</gene>